<dbReference type="PANTHER" id="PTHR30313:SF2">
    <property type="entry name" value="DNA PRIMASE"/>
    <property type="match status" value="1"/>
</dbReference>
<feature type="domain" description="Toprim" evidence="1">
    <location>
        <begin position="234"/>
        <end position="314"/>
    </location>
</feature>
<dbReference type="InterPro" id="IPR006171">
    <property type="entry name" value="TOPRIM_dom"/>
</dbReference>
<dbReference type="InterPro" id="IPR050219">
    <property type="entry name" value="DnaG_primase"/>
</dbReference>
<organism evidence="2 3">
    <name type="scientific">Ruminococcus callidus ATCC 27760</name>
    <dbReference type="NCBI Taxonomy" id="411473"/>
    <lineage>
        <taxon>Bacteria</taxon>
        <taxon>Bacillati</taxon>
        <taxon>Bacillota</taxon>
        <taxon>Clostridia</taxon>
        <taxon>Eubacteriales</taxon>
        <taxon>Oscillospiraceae</taxon>
        <taxon>Ruminococcus</taxon>
    </lineage>
</organism>
<reference evidence="2 3" key="1">
    <citation type="submission" date="2013-07" db="EMBL/GenBank/DDBJ databases">
        <authorList>
            <person name="Weinstock G."/>
            <person name="Sodergren E."/>
            <person name="Wylie T."/>
            <person name="Fulton L."/>
            <person name="Fulton R."/>
            <person name="Fronick C."/>
            <person name="O'Laughlin M."/>
            <person name="Godfrey J."/>
            <person name="Miner T."/>
            <person name="Herter B."/>
            <person name="Appelbaum E."/>
            <person name="Cordes M."/>
            <person name="Lek S."/>
            <person name="Wollam A."/>
            <person name="Pepin K.H."/>
            <person name="Palsikar V.B."/>
            <person name="Mitreva M."/>
            <person name="Wilson R.K."/>
        </authorList>
    </citation>
    <scope>NUCLEOTIDE SEQUENCE [LARGE SCALE GENOMIC DNA]</scope>
    <source>
        <strain evidence="2 3">ATCC 27760</strain>
    </source>
</reference>
<protein>
    <submittedName>
        <fullName evidence="2">Toprim domain protein</fullName>
    </submittedName>
</protein>
<name>U2M6E9_9FIRM</name>
<dbReference type="SUPFAM" id="SSF56731">
    <property type="entry name" value="DNA primase core"/>
    <property type="match status" value="1"/>
</dbReference>
<dbReference type="PANTHER" id="PTHR30313">
    <property type="entry name" value="DNA PRIMASE"/>
    <property type="match status" value="1"/>
</dbReference>
<dbReference type="PROSITE" id="PS50880">
    <property type="entry name" value="TOPRIM"/>
    <property type="match status" value="1"/>
</dbReference>
<dbReference type="Proteomes" id="UP000016662">
    <property type="component" value="Unassembled WGS sequence"/>
</dbReference>
<evidence type="ECO:0000313" key="3">
    <source>
        <dbReference type="Proteomes" id="UP000016662"/>
    </source>
</evidence>
<evidence type="ECO:0000313" key="2">
    <source>
        <dbReference type="EMBL" id="ERJ97319.1"/>
    </source>
</evidence>
<dbReference type="PATRIC" id="fig|411473.3.peg.302"/>
<dbReference type="CDD" id="cd03364">
    <property type="entry name" value="TOPRIM_DnaG_primases"/>
    <property type="match status" value="1"/>
</dbReference>
<keyword evidence="3" id="KW-1185">Reference proteome</keyword>
<dbReference type="SMART" id="SM00493">
    <property type="entry name" value="TOPRIM"/>
    <property type="match status" value="1"/>
</dbReference>
<dbReference type="HOGENOM" id="CLU_813155_0_0_9"/>
<dbReference type="GO" id="GO:0005737">
    <property type="term" value="C:cytoplasm"/>
    <property type="evidence" value="ECO:0007669"/>
    <property type="project" value="TreeGrafter"/>
</dbReference>
<dbReference type="OrthoDB" id="2206610at2"/>
<dbReference type="eggNOG" id="COG0358">
    <property type="taxonomic scope" value="Bacteria"/>
</dbReference>
<dbReference type="GO" id="GO:0006269">
    <property type="term" value="P:DNA replication, synthesis of primer"/>
    <property type="evidence" value="ECO:0007669"/>
    <property type="project" value="TreeGrafter"/>
</dbReference>
<dbReference type="RefSeq" id="WP_021681996.1">
    <property type="nucleotide sequence ID" value="NZ_KI260389.1"/>
</dbReference>
<dbReference type="InterPro" id="IPR034151">
    <property type="entry name" value="TOPRIM_DnaG_bac"/>
</dbReference>
<proteinExistence type="predicted"/>
<evidence type="ECO:0000259" key="1">
    <source>
        <dbReference type="PROSITE" id="PS50880"/>
    </source>
</evidence>
<gene>
    <name evidence="2" type="ORF">RUMCAL_00391</name>
</gene>
<dbReference type="EMBL" id="AWVF01000031">
    <property type="protein sequence ID" value="ERJ97319.1"/>
    <property type="molecule type" value="Genomic_DNA"/>
</dbReference>
<accession>U2M6E9</accession>
<dbReference type="Gene3D" id="3.40.1360.10">
    <property type="match status" value="1"/>
</dbReference>
<dbReference type="Pfam" id="PF13155">
    <property type="entry name" value="Toprim_2"/>
    <property type="match status" value="1"/>
</dbReference>
<dbReference type="STRING" id="411473.RUMCAL_00391"/>
<sequence length="331" mass="37720">MLDIISVLDKLESMKLIRTSRKVGNYMQIYCPFHSDGKERKPSCGVLISDEYRNGHRYPAGFCHCFACQYAHTLDEMISDLLKLHNISKSGLDWLKENIPGFDDDLASFDFLLDGDTVTSLVNQYAIDYLKIHSKTEQTYVSEEELSKYRYTVPYMYDRKLTDAIIEKFDIGYDGNWIAPGRKKPTPCITFPVRDKSGHTLFFCRRSIAGKFFNYPTGVTKPVYGLYELPANCKSVIVCESCFNALTCWVYEKPAVALLGTGNSYQIQQLKELGVNEFVLAFDPDEAGRKATEKLKRALHSVAIVWSYANIPAGKDINDLTKDEFDNLYVE</sequence>
<dbReference type="AlphaFoldDB" id="U2M6E9"/>
<comment type="caution">
    <text evidence="2">The sequence shown here is derived from an EMBL/GenBank/DDBJ whole genome shotgun (WGS) entry which is preliminary data.</text>
</comment>